<feature type="domain" description="Alanine dehydrogenase/pyridine nucleotide transhydrogenase NAD(H)-binding" evidence="9">
    <location>
        <begin position="149"/>
        <end position="297"/>
    </location>
</feature>
<dbReference type="NCBIfam" id="TIGR00518">
    <property type="entry name" value="alaDH"/>
    <property type="match status" value="1"/>
</dbReference>
<dbReference type="EC" id="1.4.1.1" evidence="2 5"/>
<comment type="caution">
    <text evidence="11">The sequence shown here is derived from an EMBL/GenBank/DDBJ whole genome shotgun (WGS) entry which is preliminary data.</text>
</comment>
<dbReference type="InterPro" id="IPR008143">
    <property type="entry name" value="Ala_DH/PNT_CS2"/>
</dbReference>
<evidence type="ECO:0000256" key="3">
    <source>
        <dbReference type="ARBA" id="ARBA00023002"/>
    </source>
</evidence>
<keyword evidence="8" id="KW-0547">Nucleotide-binding</keyword>
<feature type="binding site" evidence="8">
    <location>
        <begin position="239"/>
        <end position="240"/>
    </location>
    <ligand>
        <name>NAD(+)</name>
        <dbReference type="ChEBI" id="CHEBI:57540"/>
    </ligand>
</feature>
<comment type="similarity">
    <text evidence="1 5">Belongs to the AlaDH/PNT family.</text>
</comment>
<feature type="binding site" evidence="8">
    <location>
        <position position="220"/>
    </location>
    <ligand>
        <name>NAD(+)</name>
        <dbReference type="ChEBI" id="CHEBI:57540"/>
    </ligand>
</feature>
<feature type="binding site" evidence="8">
    <location>
        <position position="198"/>
    </location>
    <ligand>
        <name>NAD(+)</name>
        <dbReference type="ChEBI" id="CHEBI:57540"/>
    </ligand>
</feature>
<evidence type="ECO:0000256" key="2">
    <source>
        <dbReference type="ARBA" id="ARBA00012897"/>
    </source>
</evidence>
<evidence type="ECO:0000313" key="11">
    <source>
        <dbReference type="EMBL" id="EAR27953.1"/>
    </source>
</evidence>
<dbReference type="OrthoDB" id="9804592at2"/>
<dbReference type="GO" id="GO:0000166">
    <property type="term" value="F:nucleotide binding"/>
    <property type="evidence" value="ECO:0007669"/>
    <property type="project" value="UniProtKB-KW"/>
</dbReference>
<name>A4CC66_9GAMM</name>
<reference evidence="11 12" key="1">
    <citation type="submission" date="2006-02" db="EMBL/GenBank/DDBJ databases">
        <authorList>
            <person name="Moran M.A."/>
            <person name="Kjelleberg S."/>
            <person name="Egan S."/>
            <person name="Saunders N."/>
            <person name="Thomas T."/>
            <person name="Ferriera S."/>
            <person name="Johnson J."/>
            <person name="Kravitz S."/>
            <person name="Halpern A."/>
            <person name="Remington K."/>
            <person name="Beeson K."/>
            <person name="Tran B."/>
            <person name="Rogers Y.-H."/>
            <person name="Friedman R."/>
            <person name="Venter J.C."/>
        </authorList>
    </citation>
    <scope>NUCLEOTIDE SEQUENCE [LARGE SCALE GENOMIC DNA]</scope>
    <source>
        <strain evidence="11 12">D2</strain>
    </source>
</reference>
<feature type="active site" description="Proton donor/acceptor" evidence="6">
    <location>
        <position position="270"/>
    </location>
</feature>
<evidence type="ECO:0000256" key="1">
    <source>
        <dbReference type="ARBA" id="ARBA00005689"/>
    </source>
</evidence>
<comment type="catalytic activity">
    <reaction evidence="5">
        <text>L-alanine + NAD(+) + H2O = pyruvate + NH4(+) + NADH + H(+)</text>
        <dbReference type="Rhea" id="RHEA:18405"/>
        <dbReference type="ChEBI" id="CHEBI:15361"/>
        <dbReference type="ChEBI" id="CHEBI:15377"/>
        <dbReference type="ChEBI" id="CHEBI:15378"/>
        <dbReference type="ChEBI" id="CHEBI:28938"/>
        <dbReference type="ChEBI" id="CHEBI:57540"/>
        <dbReference type="ChEBI" id="CHEBI:57945"/>
        <dbReference type="ChEBI" id="CHEBI:57972"/>
        <dbReference type="EC" id="1.4.1.1"/>
    </reaction>
</comment>
<dbReference type="FunFam" id="3.40.50.720:FF:000049">
    <property type="entry name" value="Alanine dehydrogenase"/>
    <property type="match status" value="1"/>
</dbReference>
<keyword evidence="3 5" id="KW-0560">Oxidoreductase</keyword>
<protein>
    <recommendedName>
        <fullName evidence="2 5">Alanine dehydrogenase</fullName>
        <ecNumber evidence="2 5">1.4.1.1</ecNumber>
    </recommendedName>
</protein>
<dbReference type="InterPro" id="IPR036291">
    <property type="entry name" value="NAD(P)-bd_dom_sf"/>
</dbReference>
<evidence type="ECO:0000256" key="6">
    <source>
        <dbReference type="PIRSR" id="PIRSR000183-1"/>
    </source>
</evidence>
<dbReference type="SUPFAM" id="SSF51735">
    <property type="entry name" value="NAD(P)-binding Rossmann-fold domains"/>
    <property type="match status" value="1"/>
</dbReference>
<dbReference type="eggNOG" id="COG0686">
    <property type="taxonomic scope" value="Bacteria"/>
</dbReference>
<gene>
    <name evidence="11" type="ORF">PTD2_19065</name>
</gene>
<feature type="active site" description="Proton donor/acceptor" evidence="6">
    <location>
        <position position="96"/>
    </location>
</feature>
<feature type="binding site" evidence="8">
    <location>
        <position position="134"/>
    </location>
    <ligand>
        <name>NAD(+)</name>
        <dbReference type="ChEBI" id="CHEBI:57540"/>
    </ligand>
</feature>
<dbReference type="PANTHER" id="PTHR42795:SF1">
    <property type="entry name" value="ALANINE DEHYDROGENASE"/>
    <property type="match status" value="1"/>
</dbReference>
<dbReference type="InterPro" id="IPR007886">
    <property type="entry name" value="AlaDH/PNT_N"/>
</dbReference>
<sequence length="372" mass="39361">MIIGVPKEIKNHEYRVGMVPGSVRELINHGHKVFVEHNAGIGIGFTDDDYQAVGAEILATAAEVFASAEMIVKVKEPQAVERAMLREDQILFTYLHLAPDLPQTEDLVKSKAICIAYETVTDARGGLPLLAPMSEVAGRMAIQAGAQALEKSNNGRGMLLGGVPGVEPAKVVVIGGGMVGANAAQIAVGMGADVVILDRNVDVLRRLDAQFGNKIKAVYSTADALEKHVLEADLVIGGVLIPGAAAPKLVTADHIKRMKPGSAIVDVAIDQGGCIATSKATTHAEPTFIVDDVVHYCVANMPGAVPLTSTFALNNATLPFIINLANKGYKKALLDDVHFRNGLNVYKGHVTFKEVAEGFNMPYVTALDALNA</sequence>
<dbReference type="PROSITE" id="PS00837">
    <property type="entry name" value="ALADH_PNT_2"/>
    <property type="match status" value="1"/>
</dbReference>
<proteinExistence type="inferred from homology"/>
<dbReference type="Pfam" id="PF05222">
    <property type="entry name" value="AlaDh_PNT_N"/>
    <property type="match status" value="1"/>
</dbReference>
<dbReference type="EMBL" id="AAOH01000005">
    <property type="protein sequence ID" value="EAR27953.1"/>
    <property type="molecule type" value="Genomic_DNA"/>
</dbReference>
<dbReference type="SUPFAM" id="SSF52283">
    <property type="entry name" value="Formate/glycerate dehydrogenase catalytic domain-like"/>
    <property type="match status" value="1"/>
</dbReference>
<dbReference type="STRING" id="87626.PTD2_19065"/>
<dbReference type="InterPro" id="IPR007698">
    <property type="entry name" value="AlaDH/PNT_NAD(H)-bd"/>
</dbReference>
<accession>A4CC66</accession>
<dbReference type="Gene3D" id="3.40.50.720">
    <property type="entry name" value="NAD(P)-binding Rossmann-like Domain"/>
    <property type="match status" value="2"/>
</dbReference>
<organism evidence="11 12">
    <name type="scientific">Pseudoalteromonas tunicata D2</name>
    <dbReference type="NCBI Taxonomy" id="87626"/>
    <lineage>
        <taxon>Bacteria</taxon>
        <taxon>Pseudomonadati</taxon>
        <taxon>Pseudomonadota</taxon>
        <taxon>Gammaproteobacteria</taxon>
        <taxon>Alteromonadales</taxon>
        <taxon>Pseudoalteromonadaceae</taxon>
        <taxon>Pseudoalteromonas</taxon>
    </lineage>
</organism>
<evidence type="ECO:0000259" key="9">
    <source>
        <dbReference type="SMART" id="SM01002"/>
    </source>
</evidence>
<evidence type="ECO:0000256" key="4">
    <source>
        <dbReference type="ARBA" id="ARBA00023027"/>
    </source>
</evidence>
<dbReference type="RefSeq" id="WP_009839785.1">
    <property type="nucleotide sequence ID" value="NZ_CH959301.1"/>
</dbReference>
<dbReference type="SMART" id="SM01002">
    <property type="entry name" value="AlaDh_PNT_C"/>
    <property type="match status" value="1"/>
</dbReference>
<keyword evidence="4 5" id="KW-0520">NAD</keyword>
<evidence type="ECO:0000256" key="7">
    <source>
        <dbReference type="PIRSR" id="PIRSR000183-2"/>
    </source>
</evidence>
<feature type="binding site" evidence="7">
    <location>
        <position position="75"/>
    </location>
    <ligand>
        <name>substrate</name>
    </ligand>
</feature>
<evidence type="ECO:0000259" key="10">
    <source>
        <dbReference type="SMART" id="SM01003"/>
    </source>
</evidence>
<evidence type="ECO:0000256" key="5">
    <source>
        <dbReference type="PIRNR" id="PIRNR000183"/>
    </source>
</evidence>
<feature type="binding site" evidence="8">
    <location>
        <begin position="298"/>
        <end position="301"/>
    </location>
    <ligand>
        <name>NAD(+)</name>
        <dbReference type="ChEBI" id="CHEBI:57540"/>
    </ligand>
</feature>
<evidence type="ECO:0000256" key="8">
    <source>
        <dbReference type="PIRSR" id="PIRSR000183-3"/>
    </source>
</evidence>
<dbReference type="Proteomes" id="UP000006201">
    <property type="component" value="Unassembled WGS sequence"/>
</dbReference>
<evidence type="ECO:0000313" key="12">
    <source>
        <dbReference type="Proteomes" id="UP000006201"/>
    </source>
</evidence>
<dbReference type="AlphaFoldDB" id="A4CC66"/>
<dbReference type="PIRSF" id="PIRSF000183">
    <property type="entry name" value="Alanine_dh"/>
    <property type="match status" value="1"/>
</dbReference>
<dbReference type="CDD" id="cd05305">
    <property type="entry name" value="L-AlaDH"/>
    <property type="match status" value="1"/>
</dbReference>
<dbReference type="GO" id="GO:0005886">
    <property type="term" value="C:plasma membrane"/>
    <property type="evidence" value="ECO:0007669"/>
    <property type="project" value="TreeGrafter"/>
</dbReference>
<dbReference type="Pfam" id="PF01262">
    <property type="entry name" value="AlaDh_PNT_C"/>
    <property type="match status" value="1"/>
</dbReference>
<dbReference type="SMART" id="SM01003">
    <property type="entry name" value="AlaDh_PNT_N"/>
    <property type="match status" value="1"/>
</dbReference>
<feature type="binding site" evidence="7">
    <location>
        <position position="15"/>
    </location>
    <ligand>
        <name>substrate</name>
    </ligand>
</feature>
<keyword evidence="12" id="KW-1185">Reference proteome</keyword>
<dbReference type="PANTHER" id="PTHR42795">
    <property type="entry name" value="ALANINE DEHYDROGENASE"/>
    <property type="match status" value="1"/>
</dbReference>
<feature type="binding site" evidence="8">
    <location>
        <begin position="267"/>
        <end position="270"/>
    </location>
    <ligand>
        <name>NAD(+)</name>
        <dbReference type="ChEBI" id="CHEBI:57540"/>
    </ligand>
</feature>
<dbReference type="HOGENOM" id="CLU_003376_3_0_6"/>
<dbReference type="GO" id="GO:0000286">
    <property type="term" value="F:alanine dehydrogenase activity"/>
    <property type="evidence" value="ECO:0007669"/>
    <property type="project" value="UniProtKB-UniRule"/>
</dbReference>
<feature type="domain" description="Alanine dehydrogenase/pyridine nucleotide transhydrogenase N-terminal" evidence="10">
    <location>
        <begin position="4"/>
        <end position="137"/>
    </location>
</feature>
<dbReference type="GO" id="GO:0042853">
    <property type="term" value="P:L-alanine catabolic process"/>
    <property type="evidence" value="ECO:0007669"/>
    <property type="project" value="InterPro"/>
</dbReference>
<dbReference type="InterPro" id="IPR008141">
    <property type="entry name" value="Ala_DH"/>
</dbReference>